<evidence type="ECO:0000256" key="8">
    <source>
        <dbReference type="ARBA" id="ARBA00023136"/>
    </source>
</evidence>
<keyword evidence="8 9" id="KW-0472">Membrane</keyword>
<evidence type="ECO:0000256" key="6">
    <source>
        <dbReference type="ARBA" id="ARBA00022989"/>
    </source>
</evidence>
<keyword evidence="4 9" id="KW-0812">Transmembrane</keyword>
<evidence type="ECO:0000313" key="11">
    <source>
        <dbReference type="EMBL" id="SCW02209.1"/>
    </source>
</evidence>
<evidence type="ECO:0000256" key="4">
    <source>
        <dbReference type="ARBA" id="ARBA00022692"/>
    </source>
</evidence>
<dbReference type="InterPro" id="IPR019529">
    <property type="entry name" value="Syntaxin-18_N"/>
</dbReference>
<evidence type="ECO:0000256" key="3">
    <source>
        <dbReference type="ARBA" id="ARBA00022448"/>
    </source>
</evidence>
<comment type="similarity">
    <text evidence="2">Belongs to the syntaxin family.</text>
</comment>
<dbReference type="PROSITE" id="PS50192">
    <property type="entry name" value="T_SNARE"/>
    <property type="match status" value="1"/>
</dbReference>
<evidence type="ECO:0000256" key="7">
    <source>
        <dbReference type="ARBA" id="ARBA00023054"/>
    </source>
</evidence>
<keyword evidence="7" id="KW-0175">Coiled coil</keyword>
<dbReference type="OMA" id="YRIRTHI"/>
<dbReference type="InterPro" id="IPR000727">
    <property type="entry name" value="T_SNARE_dom"/>
</dbReference>
<dbReference type="GO" id="GO:0031201">
    <property type="term" value="C:SNARE complex"/>
    <property type="evidence" value="ECO:0007669"/>
    <property type="project" value="TreeGrafter"/>
</dbReference>
<keyword evidence="3" id="KW-0813">Transport</keyword>
<evidence type="ECO:0000256" key="5">
    <source>
        <dbReference type="ARBA" id="ARBA00022927"/>
    </source>
</evidence>
<protein>
    <submittedName>
        <fullName evidence="11">LAFE_0F01376g1_1</fullName>
    </submittedName>
</protein>
<feature type="domain" description="T-SNARE coiled-coil homology" evidence="10">
    <location>
        <begin position="239"/>
        <end position="301"/>
    </location>
</feature>
<dbReference type="GO" id="GO:0006890">
    <property type="term" value="P:retrograde vesicle-mediated transport, Golgi to endoplasmic reticulum"/>
    <property type="evidence" value="ECO:0007669"/>
    <property type="project" value="TreeGrafter"/>
</dbReference>
<accession>A0A1G4ME78</accession>
<gene>
    <name evidence="11" type="ORF">LAFE_0F01376G</name>
</gene>
<dbReference type="Pfam" id="PF10496">
    <property type="entry name" value="Syntaxin-18_N"/>
    <property type="match status" value="1"/>
</dbReference>
<evidence type="ECO:0000259" key="10">
    <source>
        <dbReference type="PROSITE" id="PS50192"/>
    </source>
</evidence>
<feature type="transmembrane region" description="Helical" evidence="9">
    <location>
        <begin position="309"/>
        <end position="329"/>
    </location>
</feature>
<comment type="subcellular location">
    <subcellularLocation>
        <location evidence="1">Membrane</location>
        <topology evidence="1">Single-pass type IV membrane protein</topology>
    </subcellularLocation>
</comment>
<dbReference type="STRING" id="4955.A0A1G4ME78"/>
<dbReference type="PANTHER" id="PTHR15959:SF0">
    <property type="entry name" value="SYNTAXIN-18"/>
    <property type="match status" value="1"/>
</dbReference>
<reference evidence="12" key="1">
    <citation type="submission" date="2016-03" db="EMBL/GenBank/DDBJ databases">
        <authorList>
            <person name="Devillers H."/>
        </authorList>
    </citation>
    <scope>NUCLEOTIDE SEQUENCE [LARGE SCALE GENOMIC DNA]</scope>
</reference>
<dbReference type="PANTHER" id="PTHR15959">
    <property type="entry name" value="SYNTAXIN-18"/>
    <property type="match status" value="1"/>
</dbReference>
<dbReference type="Gene3D" id="1.20.5.110">
    <property type="match status" value="1"/>
</dbReference>
<evidence type="ECO:0000256" key="2">
    <source>
        <dbReference type="ARBA" id="ARBA00009063"/>
    </source>
</evidence>
<name>A0A1G4ME78_LACFM</name>
<dbReference type="GO" id="GO:0015031">
    <property type="term" value="P:protein transport"/>
    <property type="evidence" value="ECO:0007669"/>
    <property type="project" value="UniProtKB-KW"/>
</dbReference>
<dbReference type="EMBL" id="LT598490">
    <property type="protein sequence ID" value="SCW02209.1"/>
    <property type="molecule type" value="Genomic_DNA"/>
</dbReference>
<evidence type="ECO:0000256" key="1">
    <source>
        <dbReference type="ARBA" id="ARBA00004211"/>
    </source>
</evidence>
<keyword evidence="5" id="KW-0653">Protein transport</keyword>
<keyword evidence="12" id="KW-1185">Reference proteome</keyword>
<keyword evidence="6 9" id="KW-1133">Transmembrane helix</keyword>
<dbReference type="Proteomes" id="UP000190831">
    <property type="component" value="Chromosome F"/>
</dbReference>
<evidence type="ECO:0000313" key="12">
    <source>
        <dbReference type="Proteomes" id="UP000190831"/>
    </source>
</evidence>
<organism evidence="11 12">
    <name type="scientific">Lachancea fermentati</name>
    <name type="common">Zygosaccharomyces fermentati</name>
    <dbReference type="NCBI Taxonomy" id="4955"/>
    <lineage>
        <taxon>Eukaryota</taxon>
        <taxon>Fungi</taxon>
        <taxon>Dikarya</taxon>
        <taxon>Ascomycota</taxon>
        <taxon>Saccharomycotina</taxon>
        <taxon>Saccharomycetes</taxon>
        <taxon>Saccharomycetales</taxon>
        <taxon>Saccharomycetaceae</taxon>
        <taxon>Lachancea</taxon>
    </lineage>
</organism>
<dbReference type="GO" id="GO:0005783">
    <property type="term" value="C:endoplasmic reticulum"/>
    <property type="evidence" value="ECO:0007669"/>
    <property type="project" value="TreeGrafter"/>
</dbReference>
<sequence>MPDITPLFRKYVNVIEEARDNSLEKAEIQDRDNLAMKKFSIKDTFVKECSELLKHIIELRKVLYSLKQAYESEADLTEKEKDEFDTETRLLLQQYFEKLKFLERYENQRQQVVKEKYLSKKTPSFFSLVDGTDDEMSLFHSTNNKYRSGVLQSLSILLSSVSSDLSKMQQERLSRQKELESIDFNAQLYVPTQDMTLGSVSQSPAIETTQDEVKQYNETMSKLSQEQLQILETEHDELLNHKTKELEKVEKLSKTIMEISSLQNEIGAHLQAQTQNIFTLLDDHDDVQMDIQQGNKQLRRAQEREGKSARLIVYLSMIFGLLILFLDYIN</sequence>
<evidence type="ECO:0000256" key="9">
    <source>
        <dbReference type="SAM" id="Phobius"/>
    </source>
</evidence>
<proteinExistence type="inferred from homology"/>
<dbReference type="AlphaFoldDB" id="A0A1G4ME78"/>
<dbReference type="OrthoDB" id="342981at2759"/>